<name>A0ACC2WG42_9TREE</name>
<dbReference type="EMBL" id="JASBWS010000024">
    <property type="protein sequence ID" value="KAJ9110373.1"/>
    <property type="molecule type" value="Genomic_DNA"/>
</dbReference>
<organism evidence="1 2">
    <name type="scientific">Naganishia adeliensis</name>
    <dbReference type="NCBI Taxonomy" id="92952"/>
    <lineage>
        <taxon>Eukaryota</taxon>
        <taxon>Fungi</taxon>
        <taxon>Dikarya</taxon>
        <taxon>Basidiomycota</taxon>
        <taxon>Agaricomycotina</taxon>
        <taxon>Tremellomycetes</taxon>
        <taxon>Filobasidiales</taxon>
        <taxon>Filobasidiaceae</taxon>
        <taxon>Naganishia</taxon>
    </lineage>
</organism>
<sequence>MNSRSDNNASSHSRTALPFGTASAYNDTFPLPSSSSPLSDYRSRGNARRVAGVSEEALRASVQGKGEAESGGLLEVTAETCYQLSLFKAIMNEYRRFDDMTRRDENRSSGLSPTRGQDETCLKVWREMIAGWQHRQRLLSFCTSTVERDLQEKQRLIQGQEPGLDRRPAASLFEEQVLVSVESNSIPSAAQRSSYVQANQLETEKTVESIVRKRTVEAFKSQCKFFVPPEGDDAKTWWDVANQAR</sequence>
<evidence type="ECO:0000313" key="1">
    <source>
        <dbReference type="EMBL" id="KAJ9110373.1"/>
    </source>
</evidence>
<proteinExistence type="predicted"/>
<evidence type="ECO:0000313" key="2">
    <source>
        <dbReference type="Proteomes" id="UP001230649"/>
    </source>
</evidence>
<reference evidence="1" key="1">
    <citation type="submission" date="2023-04" db="EMBL/GenBank/DDBJ databases">
        <title>Draft Genome sequencing of Naganishia species isolated from polar environments using Oxford Nanopore Technology.</title>
        <authorList>
            <person name="Leo P."/>
            <person name="Venkateswaran K."/>
        </authorList>
    </citation>
    <scope>NUCLEOTIDE SEQUENCE</scope>
    <source>
        <strain evidence="1">MNA-CCFEE 5262</strain>
    </source>
</reference>
<gene>
    <name evidence="1" type="ORF">QFC20_002970</name>
</gene>
<comment type="caution">
    <text evidence="1">The sequence shown here is derived from an EMBL/GenBank/DDBJ whole genome shotgun (WGS) entry which is preliminary data.</text>
</comment>
<accession>A0ACC2WG42</accession>
<protein>
    <submittedName>
        <fullName evidence="1">Uncharacterized protein</fullName>
    </submittedName>
</protein>
<keyword evidence="2" id="KW-1185">Reference proteome</keyword>
<dbReference type="Proteomes" id="UP001230649">
    <property type="component" value="Unassembled WGS sequence"/>
</dbReference>